<comment type="caution">
    <text evidence="8">The sequence shown here is derived from an EMBL/GenBank/DDBJ whole genome shotgun (WGS) entry which is preliminary data.</text>
</comment>
<feature type="transmembrane region" description="Helical" evidence="7">
    <location>
        <begin position="67"/>
        <end position="94"/>
    </location>
</feature>
<name>A0A087BVK2_9BIFI</name>
<keyword evidence="6 7" id="KW-0472">Membrane</keyword>
<organism evidence="8 9">
    <name type="scientific">Bifidobacterium mongoliense DSM 21395</name>
    <dbReference type="NCBI Taxonomy" id="1437603"/>
    <lineage>
        <taxon>Bacteria</taxon>
        <taxon>Bacillati</taxon>
        <taxon>Actinomycetota</taxon>
        <taxon>Actinomycetes</taxon>
        <taxon>Bifidobacteriales</taxon>
        <taxon>Bifidobacteriaceae</taxon>
        <taxon>Bifidobacterium</taxon>
    </lineage>
</organism>
<evidence type="ECO:0000313" key="8">
    <source>
        <dbReference type="EMBL" id="KFI75052.1"/>
    </source>
</evidence>
<keyword evidence="9" id="KW-1185">Reference proteome</keyword>
<dbReference type="PANTHER" id="PTHR43744:SF12">
    <property type="entry name" value="ABC TRANSPORTER PERMEASE PROTEIN MG189-RELATED"/>
    <property type="match status" value="1"/>
</dbReference>
<proteinExistence type="predicted"/>
<gene>
    <name evidence="8" type="ORF">BMON_1763</name>
</gene>
<dbReference type="EMBL" id="JGZE01000019">
    <property type="protein sequence ID" value="KFI75052.1"/>
    <property type="molecule type" value="Genomic_DNA"/>
</dbReference>
<evidence type="ECO:0000256" key="3">
    <source>
        <dbReference type="ARBA" id="ARBA00022475"/>
    </source>
</evidence>
<protein>
    <submittedName>
        <fullName evidence="8">ABC transporter permease</fullName>
    </submittedName>
</protein>
<keyword evidence="4 7" id="KW-0812">Transmembrane</keyword>
<evidence type="ECO:0000256" key="5">
    <source>
        <dbReference type="ARBA" id="ARBA00022989"/>
    </source>
</evidence>
<dbReference type="Proteomes" id="UP000029082">
    <property type="component" value="Unassembled WGS sequence"/>
</dbReference>
<dbReference type="STRING" id="1437603.GCA_000771525_00900"/>
<dbReference type="InterPro" id="IPR035906">
    <property type="entry name" value="MetI-like_sf"/>
</dbReference>
<dbReference type="RefSeq" id="WP_237745379.1">
    <property type="nucleotide sequence ID" value="NZ_JDUO01000022.1"/>
</dbReference>
<evidence type="ECO:0000256" key="7">
    <source>
        <dbReference type="SAM" id="Phobius"/>
    </source>
</evidence>
<evidence type="ECO:0000256" key="6">
    <source>
        <dbReference type="ARBA" id="ARBA00023136"/>
    </source>
</evidence>
<dbReference type="PANTHER" id="PTHR43744">
    <property type="entry name" value="ABC TRANSPORTER PERMEASE PROTEIN MG189-RELATED-RELATED"/>
    <property type="match status" value="1"/>
</dbReference>
<reference evidence="8 9" key="1">
    <citation type="submission" date="2014-03" db="EMBL/GenBank/DDBJ databases">
        <title>Genomics of Bifidobacteria.</title>
        <authorList>
            <person name="Ventura M."/>
            <person name="Milani C."/>
            <person name="Lugli G.A."/>
        </authorList>
    </citation>
    <scope>NUCLEOTIDE SEQUENCE [LARGE SCALE GENOMIC DNA]</scope>
    <source>
        <strain evidence="8 9">DSM 21395</strain>
    </source>
</reference>
<evidence type="ECO:0000313" key="9">
    <source>
        <dbReference type="Proteomes" id="UP000029082"/>
    </source>
</evidence>
<keyword evidence="5 7" id="KW-1133">Transmembrane helix</keyword>
<comment type="subcellular location">
    <subcellularLocation>
        <location evidence="1">Cell membrane</location>
        <topology evidence="1">Multi-pass membrane protein</topology>
    </subcellularLocation>
</comment>
<dbReference type="eggNOG" id="COG0395">
    <property type="taxonomic scope" value="Bacteria"/>
</dbReference>
<dbReference type="SUPFAM" id="SSF161098">
    <property type="entry name" value="MetI-like"/>
    <property type="match status" value="1"/>
</dbReference>
<evidence type="ECO:0000256" key="4">
    <source>
        <dbReference type="ARBA" id="ARBA00022692"/>
    </source>
</evidence>
<dbReference type="AlphaFoldDB" id="A0A087BVK2"/>
<feature type="transmembrane region" description="Helical" evidence="7">
    <location>
        <begin position="106"/>
        <end position="127"/>
    </location>
</feature>
<dbReference type="GeneID" id="93095102"/>
<accession>A0A087BVK2</accession>
<evidence type="ECO:0000256" key="1">
    <source>
        <dbReference type="ARBA" id="ARBA00004651"/>
    </source>
</evidence>
<keyword evidence="2" id="KW-0813">Transport</keyword>
<keyword evidence="3" id="KW-1003">Cell membrane</keyword>
<sequence length="184" mass="21275">MISKRNKIIMYILMAVVTVLTVFPFIWMLIMSFKSNADILSNPLSMPKALNWSNYRTALKTLNYPQLYLNTFMVCVVSLVIELVITFFSSFALARMTYRHPWASKAVYGFLIAGLSVSPFILLFPVYKINLFFGLREQWALVFPYVASSIALYRCNTCVRPLKPSVVHISNRVITNFLAKEWYE</sequence>
<dbReference type="Gene3D" id="1.10.3720.10">
    <property type="entry name" value="MetI-like"/>
    <property type="match status" value="1"/>
</dbReference>
<evidence type="ECO:0000256" key="2">
    <source>
        <dbReference type="ARBA" id="ARBA00022448"/>
    </source>
</evidence>
<dbReference type="GO" id="GO:0005886">
    <property type="term" value="C:plasma membrane"/>
    <property type="evidence" value="ECO:0007669"/>
    <property type="project" value="UniProtKB-SubCell"/>
</dbReference>
<feature type="transmembrane region" description="Helical" evidence="7">
    <location>
        <begin position="12"/>
        <end position="33"/>
    </location>
</feature>